<gene>
    <name evidence="5" type="primary">birA</name>
    <name evidence="7" type="ORF">CHK_0280</name>
</gene>
<dbReference type="AlphaFoldDB" id="A0A0M2NP48"/>
<evidence type="ECO:0000313" key="8">
    <source>
        <dbReference type="Proteomes" id="UP000034076"/>
    </source>
</evidence>
<feature type="binding site" evidence="5">
    <location>
        <begin position="87"/>
        <end position="89"/>
    </location>
    <ligand>
        <name>biotin</name>
        <dbReference type="ChEBI" id="CHEBI:57586"/>
    </ligand>
</feature>
<dbReference type="GO" id="GO:0005737">
    <property type="term" value="C:cytoplasm"/>
    <property type="evidence" value="ECO:0007669"/>
    <property type="project" value="TreeGrafter"/>
</dbReference>
<dbReference type="GO" id="GO:0016740">
    <property type="term" value="F:transferase activity"/>
    <property type="evidence" value="ECO:0007669"/>
    <property type="project" value="UniProtKB-ARBA"/>
</dbReference>
<evidence type="ECO:0000259" key="6">
    <source>
        <dbReference type="PROSITE" id="PS51733"/>
    </source>
</evidence>
<dbReference type="PROSITE" id="PS51733">
    <property type="entry name" value="BPL_LPL_CATALYTIC"/>
    <property type="match status" value="1"/>
</dbReference>
<dbReference type="GO" id="GO:0009249">
    <property type="term" value="P:protein lipoylation"/>
    <property type="evidence" value="ECO:0007669"/>
    <property type="project" value="UniProtKB-ARBA"/>
</dbReference>
<keyword evidence="3 5" id="KW-0067">ATP-binding</keyword>
<dbReference type="EMBL" id="LAYJ01000033">
    <property type="protein sequence ID" value="KKI52172.1"/>
    <property type="molecule type" value="Genomic_DNA"/>
</dbReference>
<dbReference type="Gene3D" id="2.30.30.100">
    <property type="match status" value="1"/>
</dbReference>
<name>A0A0M2NP48_9FIRM</name>
<dbReference type="InterPro" id="IPR036390">
    <property type="entry name" value="WH_DNA-bd_sf"/>
</dbReference>
<dbReference type="HAMAP" id="MF_00978">
    <property type="entry name" value="Bifunct_BirA"/>
    <property type="match status" value="1"/>
</dbReference>
<protein>
    <recommendedName>
        <fullName evidence="5">Bifunctional ligase/repressor BirA</fullName>
    </recommendedName>
    <alternativeName>
        <fullName evidence="5">Biotin--[acetyl-CoA-carboxylase] ligase</fullName>
        <ecNumber evidence="5">6.3.4.15</ecNumber>
    </alternativeName>
    <alternativeName>
        <fullName evidence="5">Biotin--protein ligase</fullName>
    </alternativeName>
    <alternativeName>
        <fullName evidence="5">Biotin-[acetyl-CoA carboxylase] synthetase</fullName>
    </alternativeName>
</protein>
<dbReference type="Pfam" id="PF08279">
    <property type="entry name" value="HTH_11"/>
    <property type="match status" value="1"/>
</dbReference>
<evidence type="ECO:0000256" key="4">
    <source>
        <dbReference type="ARBA" id="ARBA00023267"/>
    </source>
</evidence>
<dbReference type="Pfam" id="PF02237">
    <property type="entry name" value="BPL_C"/>
    <property type="match status" value="1"/>
</dbReference>
<dbReference type="Gene3D" id="1.10.10.10">
    <property type="entry name" value="Winged helix-like DNA-binding domain superfamily/Winged helix DNA-binding domain"/>
    <property type="match status" value="1"/>
</dbReference>
<accession>A0A0M2NP48</accession>
<dbReference type="NCBIfam" id="TIGR00121">
    <property type="entry name" value="birA_ligase"/>
    <property type="match status" value="1"/>
</dbReference>
<keyword evidence="5" id="KW-0678">Repressor</keyword>
<dbReference type="RefSeq" id="WP_046442193.1">
    <property type="nucleotide sequence ID" value="NZ_LAYJ01000033.1"/>
</dbReference>
<dbReference type="SUPFAM" id="SSF46785">
    <property type="entry name" value="Winged helix' DNA-binding domain"/>
    <property type="match status" value="1"/>
</dbReference>
<dbReference type="InterPro" id="IPR008988">
    <property type="entry name" value="Transcriptional_repressor_C"/>
</dbReference>
<dbReference type="GO" id="GO:0003677">
    <property type="term" value="F:DNA binding"/>
    <property type="evidence" value="ECO:0007669"/>
    <property type="project" value="UniProtKB-UniRule"/>
</dbReference>
<dbReference type="InterPro" id="IPR036388">
    <property type="entry name" value="WH-like_DNA-bd_sf"/>
</dbReference>
<evidence type="ECO:0000256" key="5">
    <source>
        <dbReference type="HAMAP-Rule" id="MF_00978"/>
    </source>
</evidence>
<feature type="binding site" evidence="5">
    <location>
        <position position="182"/>
    </location>
    <ligand>
        <name>biotin</name>
        <dbReference type="ChEBI" id="CHEBI:57586"/>
    </ligand>
</feature>
<reference evidence="7 8" key="1">
    <citation type="submission" date="2015-04" db="EMBL/GenBank/DDBJ databases">
        <title>Draft genome sequence of bacteremic isolate Catabacter hongkongensis type strain HKU16T.</title>
        <authorList>
            <person name="Lau S.K."/>
            <person name="Teng J.L."/>
            <person name="Huang Y."/>
            <person name="Curreem S.O."/>
            <person name="Tsui S.K."/>
            <person name="Woo P.C."/>
        </authorList>
    </citation>
    <scope>NUCLEOTIDE SEQUENCE [LARGE SCALE GENOMIC DNA]</scope>
    <source>
        <strain evidence="7 8">HKU16</strain>
    </source>
</reference>
<dbReference type="PATRIC" id="fig|270498.16.peg.2888"/>
<keyword evidence="1 5" id="KW-0436">Ligase</keyword>
<comment type="catalytic activity">
    <reaction evidence="5">
        <text>biotin + L-lysyl-[protein] + ATP = N(6)-biotinyl-L-lysyl-[protein] + AMP + diphosphate + H(+)</text>
        <dbReference type="Rhea" id="RHEA:11756"/>
        <dbReference type="Rhea" id="RHEA-COMP:9752"/>
        <dbReference type="Rhea" id="RHEA-COMP:10505"/>
        <dbReference type="ChEBI" id="CHEBI:15378"/>
        <dbReference type="ChEBI" id="CHEBI:29969"/>
        <dbReference type="ChEBI" id="CHEBI:30616"/>
        <dbReference type="ChEBI" id="CHEBI:33019"/>
        <dbReference type="ChEBI" id="CHEBI:57586"/>
        <dbReference type="ChEBI" id="CHEBI:83144"/>
        <dbReference type="ChEBI" id="CHEBI:456215"/>
        <dbReference type="EC" id="6.3.4.15"/>
    </reaction>
</comment>
<dbReference type="InterPro" id="IPR045864">
    <property type="entry name" value="aa-tRNA-synth_II/BPL/LPL"/>
</dbReference>
<keyword evidence="4 5" id="KW-0092">Biotin</keyword>
<dbReference type="InterPro" id="IPR003142">
    <property type="entry name" value="BPL_C"/>
</dbReference>
<keyword evidence="2 5" id="KW-0547">Nucleotide-binding</keyword>
<dbReference type="InterPro" id="IPR013196">
    <property type="entry name" value="HTH_11"/>
</dbReference>
<dbReference type="OrthoDB" id="9807064at2"/>
<dbReference type="SUPFAM" id="SSF55681">
    <property type="entry name" value="Class II aaRS and biotin synthetases"/>
    <property type="match status" value="1"/>
</dbReference>
<keyword evidence="8" id="KW-1185">Reference proteome</keyword>
<comment type="function">
    <text evidence="5">Acts both as a biotin--[acetyl-CoA-carboxylase] ligase and a repressor.</text>
</comment>
<feature type="DNA-binding region" description="H-T-H motif" evidence="5">
    <location>
        <begin position="18"/>
        <end position="37"/>
    </location>
</feature>
<dbReference type="STRING" id="270498.CHK_0280"/>
<dbReference type="PANTHER" id="PTHR12835:SF5">
    <property type="entry name" value="BIOTIN--PROTEIN LIGASE"/>
    <property type="match status" value="1"/>
</dbReference>
<dbReference type="SUPFAM" id="SSF50037">
    <property type="entry name" value="C-terminal domain of transcriptional repressors"/>
    <property type="match status" value="1"/>
</dbReference>
<dbReference type="CDD" id="cd16442">
    <property type="entry name" value="BPL"/>
    <property type="match status" value="1"/>
</dbReference>
<evidence type="ECO:0000256" key="1">
    <source>
        <dbReference type="ARBA" id="ARBA00022598"/>
    </source>
</evidence>
<dbReference type="InterPro" id="IPR004408">
    <property type="entry name" value="Biotin_CoA_COase_ligase"/>
</dbReference>
<dbReference type="EC" id="6.3.4.15" evidence="5"/>
<proteinExistence type="inferred from homology"/>
<dbReference type="CDD" id="cd00090">
    <property type="entry name" value="HTH_ARSR"/>
    <property type="match status" value="1"/>
</dbReference>
<evidence type="ECO:0000256" key="2">
    <source>
        <dbReference type="ARBA" id="ARBA00022741"/>
    </source>
</evidence>
<comment type="similarity">
    <text evidence="5">Belongs to the biotin--protein ligase family.</text>
</comment>
<organism evidence="7 8">
    <name type="scientific">Christensenella hongkongensis</name>
    <dbReference type="NCBI Taxonomy" id="270498"/>
    <lineage>
        <taxon>Bacteria</taxon>
        <taxon>Bacillati</taxon>
        <taxon>Bacillota</taxon>
        <taxon>Clostridia</taxon>
        <taxon>Christensenellales</taxon>
        <taxon>Christensenellaceae</taxon>
        <taxon>Christensenella</taxon>
    </lineage>
</organism>
<dbReference type="GO" id="GO:0005524">
    <property type="term" value="F:ATP binding"/>
    <property type="evidence" value="ECO:0007669"/>
    <property type="project" value="UniProtKB-UniRule"/>
</dbReference>
<evidence type="ECO:0000256" key="3">
    <source>
        <dbReference type="ARBA" id="ARBA00022840"/>
    </source>
</evidence>
<dbReference type="InterPro" id="IPR004143">
    <property type="entry name" value="BPL_LPL_catalytic"/>
</dbReference>
<feature type="domain" description="BPL/LPL catalytic" evidence="6">
    <location>
        <begin position="64"/>
        <end position="253"/>
    </location>
</feature>
<dbReference type="Pfam" id="PF03099">
    <property type="entry name" value="BPL_LplA_LipB"/>
    <property type="match status" value="1"/>
</dbReference>
<dbReference type="InterPro" id="IPR030855">
    <property type="entry name" value="Bifunct_BirA"/>
</dbReference>
<keyword evidence="5" id="KW-0805">Transcription regulation</keyword>
<evidence type="ECO:0000313" key="7">
    <source>
        <dbReference type="EMBL" id="KKI52172.1"/>
    </source>
</evidence>
<dbReference type="Proteomes" id="UP000034076">
    <property type="component" value="Unassembled WGS sequence"/>
</dbReference>
<comment type="caution">
    <text evidence="7">The sequence shown here is derived from an EMBL/GenBank/DDBJ whole genome shotgun (WGS) entry which is preliminary data.</text>
</comment>
<dbReference type="GO" id="GO:0006355">
    <property type="term" value="P:regulation of DNA-templated transcription"/>
    <property type="evidence" value="ECO:0007669"/>
    <property type="project" value="UniProtKB-UniRule"/>
</dbReference>
<sequence>MKKEILELLFHAGDFMSGEQISDALGVSRAAVWKHIKAIKEEGGSIEAQTNKGYRLTALPDVLKKEYIDLWTKEDHERIHYLQEIDSTNEYAKKMARDGAPDESVYIAELQTKGKGRLNRGWTAGIGEAIQMSVLLRPGFEPAKAPAITFAAALGVISAIRQVCGLEAKIKWPNDVVFGGKKLCGILTEMSSDMDQVEYIVCGMGLNVNQERFPPEIADKAVSLRMITGRRIDRVRLCAAMIDSVTSYFRKYILHGIDSIFDEYCSNSVIIGKEIRIVGGAETMTGLCEGFSKQGALIVRTAEGIREFLAGEVSVRGMEQYIES</sequence>
<dbReference type="InterPro" id="IPR011991">
    <property type="entry name" value="ArsR-like_HTH"/>
</dbReference>
<dbReference type="PANTHER" id="PTHR12835">
    <property type="entry name" value="BIOTIN PROTEIN LIGASE"/>
    <property type="match status" value="1"/>
</dbReference>
<dbReference type="GO" id="GO:0004077">
    <property type="term" value="F:biotin--[biotin carboxyl-carrier protein] ligase activity"/>
    <property type="evidence" value="ECO:0007669"/>
    <property type="project" value="UniProtKB-UniRule"/>
</dbReference>
<feature type="binding site" evidence="5">
    <location>
        <position position="111"/>
    </location>
    <ligand>
        <name>biotin</name>
        <dbReference type="ChEBI" id="CHEBI:57586"/>
    </ligand>
</feature>
<comment type="caution">
    <text evidence="5">Lacks conserved residue(s) required for the propagation of feature annotation.</text>
</comment>
<keyword evidence="5" id="KW-0238">DNA-binding</keyword>
<dbReference type="Gene3D" id="3.30.930.10">
    <property type="entry name" value="Bira Bifunctional Protein, Domain 2"/>
    <property type="match status" value="1"/>
</dbReference>
<keyword evidence="5" id="KW-0804">Transcription</keyword>